<proteinExistence type="predicted"/>
<sequence length="95" mass="9154">MSNAVLSVPDNLVDGFSRILSSGVVGSVASSLPSASNANNSAFIGPRRIESFGAGIVSAAAGSFGMGTGAGGVGFGRWISGTPSGSFSDGAGIDQ</sequence>
<feature type="non-terminal residue" evidence="1">
    <location>
        <position position="95"/>
    </location>
</feature>
<reference evidence="1" key="1">
    <citation type="submission" date="2018-11" db="EMBL/GenBank/DDBJ databases">
        <authorList>
            <consortium name="Pathogen Informatics"/>
        </authorList>
    </citation>
    <scope>NUCLEOTIDE SEQUENCE</scope>
</reference>
<protein>
    <submittedName>
        <fullName evidence="1">Uncharacterized protein</fullName>
    </submittedName>
</protein>
<dbReference type="EMBL" id="CAAALY010041218">
    <property type="protein sequence ID" value="VEL19351.1"/>
    <property type="molecule type" value="Genomic_DNA"/>
</dbReference>
<dbReference type="AlphaFoldDB" id="A0A3S5AAY8"/>
<organism evidence="1 2">
    <name type="scientific">Protopolystoma xenopodis</name>
    <dbReference type="NCBI Taxonomy" id="117903"/>
    <lineage>
        <taxon>Eukaryota</taxon>
        <taxon>Metazoa</taxon>
        <taxon>Spiralia</taxon>
        <taxon>Lophotrochozoa</taxon>
        <taxon>Platyhelminthes</taxon>
        <taxon>Monogenea</taxon>
        <taxon>Polyopisthocotylea</taxon>
        <taxon>Polystomatidea</taxon>
        <taxon>Polystomatidae</taxon>
        <taxon>Protopolystoma</taxon>
    </lineage>
</organism>
<keyword evidence="2" id="KW-1185">Reference proteome</keyword>
<dbReference type="Proteomes" id="UP000784294">
    <property type="component" value="Unassembled WGS sequence"/>
</dbReference>
<gene>
    <name evidence="1" type="ORF">PXEA_LOCUS12791</name>
</gene>
<comment type="caution">
    <text evidence="1">The sequence shown here is derived from an EMBL/GenBank/DDBJ whole genome shotgun (WGS) entry which is preliminary data.</text>
</comment>
<accession>A0A3S5AAY8</accession>
<evidence type="ECO:0000313" key="1">
    <source>
        <dbReference type="EMBL" id="VEL19351.1"/>
    </source>
</evidence>
<evidence type="ECO:0000313" key="2">
    <source>
        <dbReference type="Proteomes" id="UP000784294"/>
    </source>
</evidence>
<name>A0A3S5AAY8_9PLAT</name>